<protein>
    <recommendedName>
        <fullName evidence="7">AP2/ERF domain-containing protein</fullName>
    </recommendedName>
</protein>
<evidence type="ECO:0000256" key="5">
    <source>
        <dbReference type="ARBA" id="ARBA00023242"/>
    </source>
</evidence>
<dbReference type="CDD" id="cd00018">
    <property type="entry name" value="AP2"/>
    <property type="match status" value="1"/>
</dbReference>
<dbReference type="AlphaFoldDB" id="A0AAV9CDE4"/>
<reference evidence="8" key="2">
    <citation type="submission" date="2023-06" db="EMBL/GenBank/DDBJ databases">
        <authorList>
            <person name="Ma L."/>
            <person name="Liu K.-W."/>
            <person name="Li Z."/>
            <person name="Hsiao Y.-Y."/>
            <person name="Qi Y."/>
            <person name="Fu T."/>
            <person name="Tang G."/>
            <person name="Zhang D."/>
            <person name="Sun W.-H."/>
            <person name="Liu D.-K."/>
            <person name="Li Y."/>
            <person name="Chen G.-Z."/>
            <person name="Liu X.-D."/>
            <person name="Liao X.-Y."/>
            <person name="Jiang Y.-T."/>
            <person name="Yu X."/>
            <person name="Hao Y."/>
            <person name="Huang J."/>
            <person name="Zhao X.-W."/>
            <person name="Ke S."/>
            <person name="Chen Y.-Y."/>
            <person name="Wu W.-L."/>
            <person name="Hsu J.-L."/>
            <person name="Lin Y.-F."/>
            <person name="Huang M.-D."/>
            <person name="Li C.-Y."/>
            <person name="Huang L."/>
            <person name="Wang Z.-W."/>
            <person name="Zhao X."/>
            <person name="Zhong W.-Y."/>
            <person name="Peng D.-H."/>
            <person name="Ahmad S."/>
            <person name="Lan S."/>
            <person name="Zhang J.-S."/>
            <person name="Tsai W.-C."/>
            <person name="Van De Peer Y."/>
            <person name="Liu Z.-J."/>
        </authorList>
    </citation>
    <scope>NUCLEOTIDE SEQUENCE</scope>
    <source>
        <strain evidence="8">CP</strain>
        <tissue evidence="8">Leaves</tissue>
    </source>
</reference>
<accession>A0AAV9CDE4</accession>
<evidence type="ECO:0000256" key="1">
    <source>
        <dbReference type="ARBA" id="ARBA00004123"/>
    </source>
</evidence>
<proteinExistence type="predicted"/>
<evidence type="ECO:0000256" key="3">
    <source>
        <dbReference type="ARBA" id="ARBA00023125"/>
    </source>
</evidence>
<dbReference type="Pfam" id="PF00847">
    <property type="entry name" value="AP2"/>
    <property type="match status" value="1"/>
</dbReference>
<comment type="subcellular location">
    <subcellularLocation>
        <location evidence="1">Nucleus</location>
    </subcellularLocation>
</comment>
<evidence type="ECO:0000256" key="6">
    <source>
        <dbReference type="SAM" id="MobiDB-lite"/>
    </source>
</evidence>
<dbReference type="SUPFAM" id="SSF54171">
    <property type="entry name" value="DNA-binding domain"/>
    <property type="match status" value="1"/>
</dbReference>
<dbReference type="PIRSF" id="PIRSF038123">
    <property type="entry name" value="PTI6"/>
    <property type="match status" value="1"/>
</dbReference>
<evidence type="ECO:0000313" key="9">
    <source>
        <dbReference type="Proteomes" id="UP001180020"/>
    </source>
</evidence>
<dbReference type="SMART" id="SM00380">
    <property type="entry name" value="AP2"/>
    <property type="match status" value="1"/>
</dbReference>
<dbReference type="PANTHER" id="PTHR31194">
    <property type="entry name" value="SHN SHINE , DNA BINDING / TRANSCRIPTION FACTOR"/>
    <property type="match status" value="1"/>
</dbReference>
<feature type="compositionally biased region" description="Basic and acidic residues" evidence="6">
    <location>
        <begin position="33"/>
        <end position="46"/>
    </location>
</feature>
<gene>
    <name evidence="8" type="ORF">QJS10_CPB20g00581</name>
</gene>
<dbReference type="GO" id="GO:0005634">
    <property type="term" value="C:nucleus"/>
    <property type="evidence" value="ECO:0007669"/>
    <property type="project" value="UniProtKB-SubCell"/>
</dbReference>
<comment type="caution">
    <text evidence="8">The sequence shown here is derived from an EMBL/GenBank/DDBJ whole genome shotgun (WGS) entry which is preliminary data.</text>
</comment>
<keyword evidence="3" id="KW-0238">DNA-binding</keyword>
<organism evidence="8 9">
    <name type="scientific">Acorus calamus</name>
    <name type="common">Sweet flag</name>
    <dbReference type="NCBI Taxonomy" id="4465"/>
    <lineage>
        <taxon>Eukaryota</taxon>
        <taxon>Viridiplantae</taxon>
        <taxon>Streptophyta</taxon>
        <taxon>Embryophyta</taxon>
        <taxon>Tracheophyta</taxon>
        <taxon>Spermatophyta</taxon>
        <taxon>Magnoliopsida</taxon>
        <taxon>Liliopsida</taxon>
        <taxon>Acoraceae</taxon>
        <taxon>Acorus</taxon>
    </lineage>
</organism>
<dbReference type="Proteomes" id="UP001180020">
    <property type="component" value="Unassembled WGS sequence"/>
</dbReference>
<feature type="domain" description="AP2/ERF" evidence="7">
    <location>
        <begin position="51"/>
        <end position="111"/>
    </location>
</feature>
<reference evidence="8" key="1">
    <citation type="journal article" date="2023" name="Nat. Commun.">
        <title>Diploid and tetraploid genomes of Acorus and the evolution of monocots.</title>
        <authorList>
            <person name="Ma L."/>
            <person name="Liu K.W."/>
            <person name="Li Z."/>
            <person name="Hsiao Y.Y."/>
            <person name="Qi Y."/>
            <person name="Fu T."/>
            <person name="Tang G.D."/>
            <person name="Zhang D."/>
            <person name="Sun W.H."/>
            <person name="Liu D.K."/>
            <person name="Li Y."/>
            <person name="Chen G.Z."/>
            <person name="Liu X.D."/>
            <person name="Liao X.Y."/>
            <person name="Jiang Y.T."/>
            <person name="Yu X."/>
            <person name="Hao Y."/>
            <person name="Huang J."/>
            <person name="Zhao X.W."/>
            <person name="Ke S."/>
            <person name="Chen Y.Y."/>
            <person name="Wu W.L."/>
            <person name="Hsu J.L."/>
            <person name="Lin Y.F."/>
            <person name="Huang M.D."/>
            <person name="Li C.Y."/>
            <person name="Huang L."/>
            <person name="Wang Z.W."/>
            <person name="Zhao X."/>
            <person name="Zhong W.Y."/>
            <person name="Peng D.H."/>
            <person name="Ahmad S."/>
            <person name="Lan S."/>
            <person name="Zhang J.S."/>
            <person name="Tsai W.C."/>
            <person name="Van de Peer Y."/>
            <person name="Liu Z.J."/>
        </authorList>
    </citation>
    <scope>NUCLEOTIDE SEQUENCE</scope>
    <source>
        <strain evidence="8">CP</strain>
    </source>
</reference>
<keyword evidence="2" id="KW-0805">Transcription regulation</keyword>
<evidence type="ECO:0000313" key="8">
    <source>
        <dbReference type="EMBL" id="KAK1286700.1"/>
    </source>
</evidence>
<dbReference type="InterPro" id="IPR050913">
    <property type="entry name" value="AP2/ERF_ERF"/>
</dbReference>
<keyword evidence="9" id="KW-1185">Reference proteome</keyword>
<dbReference type="PRINTS" id="PR00367">
    <property type="entry name" value="ETHRSPELEMNT"/>
</dbReference>
<evidence type="ECO:0000256" key="2">
    <source>
        <dbReference type="ARBA" id="ARBA00023015"/>
    </source>
</evidence>
<dbReference type="InterPro" id="IPR036955">
    <property type="entry name" value="AP2/ERF_dom_sf"/>
</dbReference>
<dbReference type="PROSITE" id="PS51032">
    <property type="entry name" value="AP2_ERF"/>
    <property type="match status" value="1"/>
</dbReference>
<keyword evidence="5" id="KW-0539">Nucleus</keyword>
<dbReference type="InterPro" id="IPR001471">
    <property type="entry name" value="AP2/ERF_dom"/>
</dbReference>
<dbReference type="GO" id="GO:0003677">
    <property type="term" value="F:DNA binding"/>
    <property type="evidence" value="ECO:0007669"/>
    <property type="project" value="UniProtKB-KW"/>
</dbReference>
<evidence type="ECO:0000256" key="4">
    <source>
        <dbReference type="ARBA" id="ARBA00023163"/>
    </source>
</evidence>
<dbReference type="Gene3D" id="3.30.730.10">
    <property type="entry name" value="AP2/ERF domain"/>
    <property type="match status" value="1"/>
</dbReference>
<dbReference type="GO" id="GO:0003700">
    <property type="term" value="F:DNA-binding transcription factor activity"/>
    <property type="evidence" value="ECO:0007669"/>
    <property type="project" value="InterPro"/>
</dbReference>
<dbReference type="InterPro" id="IPR016177">
    <property type="entry name" value="DNA-bd_dom_sf"/>
</dbReference>
<dbReference type="EMBL" id="JAUJYO010000020">
    <property type="protein sequence ID" value="KAK1286700.1"/>
    <property type="molecule type" value="Genomic_DNA"/>
</dbReference>
<dbReference type="PANTHER" id="PTHR31194:SF202">
    <property type="entry name" value="ETHYLENE-RESPONSIVE TRANSCRIPTION FACTOR ERF070"/>
    <property type="match status" value="1"/>
</dbReference>
<keyword evidence="4" id="KW-0804">Transcription</keyword>
<sequence length="115" mass="13075">MEKKIRIIYTDPEATDSSSEDEQQQKKGRLKRSVREIRIAETEPEKKRRSPYRGVRQRPWGRWVAEIRDPVRGVRVWLGTYASAEEAKRAYDGARAGFGVRAAGNARGNGKRCGG</sequence>
<feature type="region of interest" description="Disordered" evidence="6">
    <location>
        <begin position="1"/>
        <end position="56"/>
    </location>
</feature>
<evidence type="ECO:0000259" key="7">
    <source>
        <dbReference type="PROSITE" id="PS51032"/>
    </source>
</evidence>
<name>A0AAV9CDE4_ACOCL</name>